<dbReference type="GO" id="GO:0008933">
    <property type="term" value="F:peptidoglycan lytic transglycosylase activity"/>
    <property type="evidence" value="ECO:0007669"/>
    <property type="project" value="InterPro"/>
</dbReference>
<dbReference type="Pfam" id="PF01464">
    <property type="entry name" value="SLT"/>
    <property type="match status" value="1"/>
</dbReference>
<dbReference type="RefSeq" id="WP_176351917.1">
    <property type="nucleotide sequence ID" value="NZ_JABWDU010000001.1"/>
</dbReference>
<dbReference type="Gene3D" id="1.25.20.10">
    <property type="entry name" value="Bacterial muramidases"/>
    <property type="match status" value="1"/>
</dbReference>
<accession>A0A7Y6Q3J3</accession>
<dbReference type="PROSITE" id="PS00922">
    <property type="entry name" value="TRANSGLYCOSYLASE"/>
    <property type="match status" value="1"/>
</dbReference>
<dbReference type="InterPro" id="IPR008258">
    <property type="entry name" value="Transglycosylase_SLT_dom_1"/>
</dbReference>
<dbReference type="GO" id="GO:0016020">
    <property type="term" value="C:membrane"/>
    <property type="evidence" value="ECO:0007669"/>
    <property type="project" value="InterPro"/>
</dbReference>
<dbReference type="SUPFAM" id="SSF48435">
    <property type="entry name" value="Bacterial muramidases"/>
    <property type="match status" value="1"/>
</dbReference>
<evidence type="ECO:0000256" key="4">
    <source>
        <dbReference type="SAM" id="SignalP"/>
    </source>
</evidence>
<dbReference type="GO" id="GO:0004553">
    <property type="term" value="F:hydrolase activity, hydrolyzing O-glycosyl compounds"/>
    <property type="evidence" value="ECO:0007669"/>
    <property type="project" value="InterPro"/>
</dbReference>
<dbReference type="InterPro" id="IPR008939">
    <property type="entry name" value="Lytic_TGlycosylase_superhlx_U"/>
</dbReference>
<dbReference type="CDD" id="cd13401">
    <property type="entry name" value="Slt70-like"/>
    <property type="match status" value="1"/>
</dbReference>
<protein>
    <submittedName>
        <fullName evidence="6">Lytic transglycosylase domain-containing protein</fullName>
    </submittedName>
</protein>
<comment type="caution">
    <text evidence="6">The sequence shown here is derived from an EMBL/GenBank/DDBJ whole genome shotgun (WGS) entry which is preliminary data.</text>
</comment>
<sequence>MRGLILLPVAAMTGAALLASSALSSEPPNKVPVPGAKPAISDKAERVSGKDITGAIPATASPIQGELKLGLDALSNKDPATAIAVRNRIADGTLDRHILTWAIAVSGQRDIPSFEIASAQRELQGWPGLKSLRANSERALYRENPRPADVLAAFGQTQPETTEGTIILARALVAQGESAAAATRLRTLWFKQGLDKDVETQILSEFSGLLTVGDHRRRMAMLLYRNRVEQAERFSDLGKAQSLYHAWAAVNRGSADATALISAVDPSWHKDPSYLFIRIENLRKQDNYAEAAKLLATMPSEQDALINPGEWWTEQRIISRGLLDKGDFRGAYQVAANHRATEATDIVDAEFHAGWYALRGNENPAAAARHFRRILDVSTRPLSASRAWYWLGRSAEAGGPGNAKDYFANAARFPGTFFGQLAAARLGRKVLNVTYPAPSAEDRARFESREAVRAISRLEAAGHSWRADSIYRALAEELTSPGELAILSARAEKTRNHQLSLQIGKTAFGRGIDVAALAFPVGVIPPTANIDGSGKALAYAIARQESAFNPAAVSTANARGLLQLLPGTAKGVASRYGLAYSKDRLTSDAGYNATLGAHYLGEQINSFGGSYILTFIAYNAGPRRVPDWLSRYGDPRGKPIDEVVDWIERIPFQETRNYVQRVMENYQVYKVRLGQSADIVEDLRMGRSPS</sequence>
<dbReference type="SUPFAM" id="SSF53955">
    <property type="entry name" value="Lysozyme-like"/>
    <property type="match status" value="1"/>
</dbReference>
<dbReference type="EMBL" id="JABWDU010000001">
    <property type="protein sequence ID" value="NVD38261.1"/>
    <property type="molecule type" value="Genomic_DNA"/>
</dbReference>
<dbReference type="InterPro" id="IPR023346">
    <property type="entry name" value="Lysozyme-like_dom_sf"/>
</dbReference>
<gene>
    <name evidence="6" type="ORF">HT585_05300</name>
</gene>
<comment type="similarity">
    <text evidence="1">Belongs to the transglycosylase Slt family.</text>
</comment>
<feature type="signal peptide" evidence="4">
    <location>
        <begin position="1"/>
        <end position="24"/>
    </location>
</feature>
<reference evidence="6 7" key="1">
    <citation type="submission" date="2020-06" db="EMBL/GenBank/DDBJ databases">
        <authorList>
            <person name="Grouzdev D.S."/>
        </authorList>
    </citation>
    <scope>NUCLEOTIDE SEQUENCE [LARGE SCALE GENOMIC DNA]</scope>
    <source>
        <strain evidence="6 7">HO-A22</strain>
    </source>
</reference>
<evidence type="ECO:0000256" key="1">
    <source>
        <dbReference type="ARBA" id="ARBA00007734"/>
    </source>
</evidence>
<feature type="chain" id="PRO_5030579536" evidence="4">
    <location>
        <begin position="25"/>
        <end position="690"/>
    </location>
</feature>
<evidence type="ECO:0000313" key="7">
    <source>
        <dbReference type="Proteomes" id="UP000520198"/>
    </source>
</evidence>
<dbReference type="GO" id="GO:0042597">
    <property type="term" value="C:periplasmic space"/>
    <property type="evidence" value="ECO:0007669"/>
    <property type="project" value="InterPro"/>
</dbReference>
<keyword evidence="7" id="KW-1185">Reference proteome</keyword>
<dbReference type="PANTHER" id="PTHR37423:SF2">
    <property type="entry name" value="MEMBRANE-BOUND LYTIC MUREIN TRANSGLYCOSYLASE C"/>
    <property type="match status" value="1"/>
</dbReference>
<keyword evidence="3 4" id="KW-0732">Signal</keyword>
<feature type="domain" description="Transglycosylase SLT" evidence="5">
    <location>
        <begin position="532"/>
        <end position="635"/>
    </location>
</feature>
<evidence type="ECO:0000256" key="3">
    <source>
        <dbReference type="ARBA" id="ARBA00022729"/>
    </source>
</evidence>
<dbReference type="Gene3D" id="1.10.530.10">
    <property type="match status" value="1"/>
</dbReference>
<name>A0A7Y6Q3J3_9HYPH</name>
<comment type="similarity">
    <text evidence="2">Belongs to the virb1 family.</text>
</comment>
<dbReference type="InterPro" id="IPR000189">
    <property type="entry name" value="Transglyc_AS"/>
</dbReference>
<dbReference type="PANTHER" id="PTHR37423">
    <property type="entry name" value="SOLUBLE LYTIC MUREIN TRANSGLYCOSYLASE-RELATED"/>
    <property type="match status" value="1"/>
</dbReference>
<evidence type="ECO:0000313" key="6">
    <source>
        <dbReference type="EMBL" id="NVD38261.1"/>
    </source>
</evidence>
<dbReference type="GO" id="GO:0000270">
    <property type="term" value="P:peptidoglycan metabolic process"/>
    <property type="evidence" value="ECO:0007669"/>
    <property type="project" value="InterPro"/>
</dbReference>
<proteinExistence type="inferred from homology"/>
<evidence type="ECO:0000259" key="5">
    <source>
        <dbReference type="Pfam" id="PF01464"/>
    </source>
</evidence>
<dbReference type="AlphaFoldDB" id="A0A7Y6Q3J3"/>
<organism evidence="6 7">
    <name type="scientific">Ensifer oleiphilus</name>
    <dbReference type="NCBI Taxonomy" id="2742698"/>
    <lineage>
        <taxon>Bacteria</taxon>
        <taxon>Pseudomonadati</taxon>
        <taxon>Pseudomonadota</taxon>
        <taxon>Alphaproteobacteria</taxon>
        <taxon>Hyphomicrobiales</taxon>
        <taxon>Rhizobiaceae</taxon>
        <taxon>Sinorhizobium/Ensifer group</taxon>
        <taxon>Ensifer</taxon>
    </lineage>
</organism>
<evidence type="ECO:0000256" key="2">
    <source>
        <dbReference type="ARBA" id="ARBA00009387"/>
    </source>
</evidence>
<dbReference type="Proteomes" id="UP000520198">
    <property type="component" value="Unassembled WGS sequence"/>
</dbReference>